<sequence length="79" mass="9226">MRFALVQFIKIYRYLISPLLGYHCRFHPTCSSYAIVAIERFGALRGSYLTIRRLLKCNPWHEGGLDPVPEKIGENKWIT</sequence>
<dbReference type="EMBL" id="CP044205">
    <property type="protein sequence ID" value="QFY44703.1"/>
    <property type="molecule type" value="Genomic_DNA"/>
</dbReference>
<gene>
    <name evidence="2" type="primary">yidD</name>
    <name evidence="2" type="ORF">F6R98_20440</name>
</gene>
<dbReference type="SMART" id="SM01234">
    <property type="entry name" value="Haemolytic"/>
    <property type="match status" value="1"/>
</dbReference>
<dbReference type="FunCoup" id="A0A5Q0BLJ0">
    <property type="interactions" value="305"/>
</dbReference>
<keyword evidence="1" id="KW-0472">Membrane</keyword>
<protein>
    <recommendedName>
        <fullName evidence="1">Putative membrane protein insertion efficiency factor</fullName>
    </recommendedName>
</protein>
<dbReference type="AlphaFoldDB" id="A0A5Q0BLJ0"/>
<reference evidence="2 3" key="1">
    <citation type="submission" date="2019-09" db="EMBL/GenBank/DDBJ databases">
        <title>Ecophysiology of the spiral-shaped methanotroph Methylospira mobilis as revealed by the complete genome sequence.</title>
        <authorList>
            <person name="Oshkin I.Y."/>
            <person name="Dedysh S.N."/>
            <person name="Miroshnikov K."/>
            <person name="Danilova O.V."/>
            <person name="Hakobyan A."/>
            <person name="Liesack W."/>
        </authorList>
    </citation>
    <scope>NUCLEOTIDE SEQUENCE [LARGE SCALE GENOMIC DNA]</scope>
    <source>
        <strain evidence="2 3">Shm1</strain>
    </source>
</reference>
<proteinExistence type="inferred from homology"/>
<keyword evidence="3" id="KW-1185">Reference proteome</keyword>
<dbReference type="NCBIfam" id="TIGR00278">
    <property type="entry name" value="membrane protein insertion efficiency factor YidD"/>
    <property type="match status" value="1"/>
</dbReference>
<dbReference type="InterPro" id="IPR002696">
    <property type="entry name" value="Membr_insert_effic_factor_YidD"/>
</dbReference>
<dbReference type="RefSeq" id="WP_153250669.1">
    <property type="nucleotide sequence ID" value="NZ_CP044205.1"/>
</dbReference>
<dbReference type="PANTHER" id="PTHR33383">
    <property type="entry name" value="MEMBRANE PROTEIN INSERTION EFFICIENCY FACTOR-RELATED"/>
    <property type="match status" value="1"/>
</dbReference>
<evidence type="ECO:0000256" key="1">
    <source>
        <dbReference type="HAMAP-Rule" id="MF_00386"/>
    </source>
</evidence>
<keyword evidence="1" id="KW-1003">Cell membrane</keyword>
<dbReference type="InParanoid" id="A0A5Q0BLJ0"/>
<comment type="subcellular location">
    <subcellularLocation>
        <location evidence="1">Cell membrane</location>
        <topology evidence="1">Peripheral membrane protein</topology>
        <orientation evidence="1">Cytoplasmic side</orientation>
    </subcellularLocation>
</comment>
<name>A0A5Q0BLJ0_9GAMM</name>
<dbReference type="HAMAP" id="MF_00386">
    <property type="entry name" value="UPF0161_YidD"/>
    <property type="match status" value="1"/>
</dbReference>
<organism evidence="2 3">
    <name type="scientific">Candidatus Methylospira mobilis</name>
    <dbReference type="NCBI Taxonomy" id="1808979"/>
    <lineage>
        <taxon>Bacteria</taxon>
        <taxon>Pseudomonadati</taxon>
        <taxon>Pseudomonadota</taxon>
        <taxon>Gammaproteobacteria</taxon>
        <taxon>Methylococcales</taxon>
        <taxon>Methylococcaceae</taxon>
        <taxon>Candidatus Methylospira</taxon>
    </lineage>
</organism>
<comment type="similarity">
    <text evidence="1">Belongs to the UPF0161 family.</text>
</comment>
<evidence type="ECO:0000313" key="3">
    <source>
        <dbReference type="Proteomes" id="UP000325755"/>
    </source>
</evidence>
<evidence type="ECO:0000313" key="2">
    <source>
        <dbReference type="EMBL" id="QFY44703.1"/>
    </source>
</evidence>
<dbReference type="Pfam" id="PF01809">
    <property type="entry name" value="YidD"/>
    <property type="match status" value="1"/>
</dbReference>
<dbReference type="Proteomes" id="UP000325755">
    <property type="component" value="Chromosome"/>
</dbReference>
<comment type="function">
    <text evidence="1">Could be involved in insertion of integral membrane proteins into the membrane.</text>
</comment>
<dbReference type="OrthoDB" id="9801753at2"/>
<accession>A0A5Q0BLJ0</accession>
<dbReference type="PANTHER" id="PTHR33383:SF1">
    <property type="entry name" value="MEMBRANE PROTEIN INSERTION EFFICIENCY FACTOR-RELATED"/>
    <property type="match status" value="1"/>
</dbReference>
<dbReference type="KEGG" id="mmob:F6R98_20440"/>
<dbReference type="GO" id="GO:0005886">
    <property type="term" value="C:plasma membrane"/>
    <property type="evidence" value="ECO:0007669"/>
    <property type="project" value="UniProtKB-SubCell"/>
</dbReference>